<gene>
    <name evidence="2" type="ORF">FYZ43_01565</name>
    <name evidence="4" type="ORF">HHJ77_07215</name>
    <name evidence="3" type="ORF">HHJ78_03035</name>
</gene>
<dbReference type="RefSeq" id="WP_169762822.1">
    <property type="nucleotide sequence ID" value="NZ_JABCUP010000003.1"/>
</dbReference>
<reference evidence="2 7" key="1">
    <citation type="submission" date="2019-08" db="EMBL/GenBank/DDBJ databases">
        <title>Comparison of rpoB and gyrB Sequences from Mobiluncus Species and Development of a Multiplex PCR Method for Clinical Detection of Mobiluncus curtisii and Mobiluncus mulieris.</title>
        <authorList>
            <person name="Yang L."/>
            <person name="Shen Y."/>
            <person name="Xu G."/>
            <person name="Shu L.-B."/>
            <person name="Hu J."/>
            <person name="Zhang R."/>
            <person name="Wang Y."/>
            <person name="Zhou H.-W."/>
            <person name="Zhang X."/>
        </authorList>
    </citation>
    <scope>NUCLEOTIDE SEQUENCE [LARGE SCALE GENOMIC DNA]</scope>
    <source>
        <strain evidence="2 7">M26</strain>
    </source>
</reference>
<name>A0A7Y0U4D8_9ACTO</name>
<dbReference type="SUPFAM" id="SSF52833">
    <property type="entry name" value="Thioredoxin-like"/>
    <property type="match status" value="1"/>
</dbReference>
<dbReference type="EMBL" id="JABCUS010000014">
    <property type="protein sequence ID" value="NMX03720.1"/>
    <property type="molecule type" value="Genomic_DNA"/>
</dbReference>
<dbReference type="AlphaFoldDB" id="A0A7Y0U4D8"/>
<comment type="caution">
    <text evidence="3">The sequence shown here is derived from an EMBL/GenBank/DDBJ whole genome shotgun (WGS) entry which is preliminary data.</text>
</comment>
<keyword evidence="1" id="KW-0472">Membrane</keyword>
<dbReference type="Proteomes" id="UP000575397">
    <property type="component" value="Unassembled WGS sequence"/>
</dbReference>
<dbReference type="CDD" id="cd02972">
    <property type="entry name" value="DsbA_family"/>
    <property type="match status" value="1"/>
</dbReference>
<evidence type="ECO:0000313" key="3">
    <source>
        <dbReference type="EMBL" id="NMW64527.1"/>
    </source>
</evidence>
<reference evidence="5 6" key="2">
    <citation type="submission" date="2020-04" db="EMBL/GenBank/DDBJ databases">
        <title>Antimicrobial susceptibility and clonality of vaginal-derived multi-drug resistant Mobiluncus isolates in China.</title>
        <authorList>
            <person name="Zhang X."/>
        </authorList>
    </citation>
    <scope>NUCLEOTIDE SEQUENCE [LARGE SCALE GENOMIC DNA]</scope>
    <source>
        <strain evidence="4 5">12</strain>
        <strain evidence="3 6">13</strain>
    </source>
</reference>
<keyword evidence="1" id="KW-1133">Transmembrane helix</keyword>
<evidence type="ECO:0000313" key="4">
    <source>
        <dbReference type="EMBL" id="NMX03720.1"/>
    </source>
</evidence>
<proteinExistence type="predicted"/>
<organism evidence="3 6">
    <name type="scientific">Mobiluncus mulieris</name>
    <dbReference type="NCBI Taxonomy" id="2052"/>
    <lineage>
        <taxon>Bacteria</taxon>
        <taxon>Bacillati</taxon>
        <taxon>Actinomycetota</taxon>
        <taxon>Actinomycetes</taxon>
        <taxon>Actinomycetales</taxon>
        <taxon>Actinomycetaceae</taxon>
        <taxon>Mobiluncus</taxon>
    </lineage>
</organism>
<dbReference type="EMBL" id="JABCUR010000002">
    <property type="protein sequence ID" value="NMW64527.1"/>
    <property type="molecule type" value="Genomic_DNA"/>
</dbReference>
<evidence type="ECO:0000313" key="2">
    <source>
        <dbReference type="EMBL" id="MCU9968130.1"/>
    </source>
</evidence>
<evidence type="ECO:0000313" key="7">
    <source>
        <dbReference type="Proteomes" id="UP001209486"/>
    </source>
</evidence>
<evidence type="ECO:0000313" key="6">
    <source>
        <dbReference type="Proteomes" id="UP000578252"/>
    </source>
</evidence>
<protein>
    <submittedName>
        <fullName evidence="3">Thioredoxin domain-containing protein</fullName>
    </submittedName>
</protein>
<dbReference type="Proteomes" id="UP000578252">
    <property type="component" value="Unassembled WGS sequence"/>
</dbReference>
<dbReference type="Proteomes" id="UP001209486">
    <property type="component" value="Unassembled WGS sequence"/>
</dbReference>
<accession>A0A7Y0U4D8</accession>
<evidence type="ECO:0000256" key="1">
    <source>
        <dbReference type="SAM" id="Phobius"/>
    </source>
</evidence>
<evidence type="ECO:0000313" key="5">
    <source>
        <dbReference type="Proteomes" id="UP000575397"/>
    </source>
</evidence>
<feature type="transmembrane region" description="Helical" evidence="1">
    <location>
        <begin position="20"/>
        <end position="43"/>
    </location>
</feature>
<sequence length="279" mass="30377">MGKTSNKKIVVSNPNNAGHARTVMIIVIVALVLALALAAVVIVTKKRAVVSQPDGTIANTASLTGYAEPTEYSQGKGLWFKHGKLLSDEEIASEAAKGTKVLEYYFDYTCNICNDVDEKLNQGKQLEDLAEGGKALLVLRPTLTHNAPFAHVANNLIYWVAKNQPEKTWKLSKALTHYAMNTYKTADFQNNKNNSKWIDEATNPEPVVKRIAEENGIDYSQVPAASSESGQISIDIYAKQRMAKLGENSAGTPLYIANGKILKLGGVKLSDKLLENATL</sequence>
<dbReference type="Gene3D" id="3.40.30.10">
    <property type="entry name" value="Glutaredoxin"/>
    <property type="match status" value="1"/>
</dbReference>
<dbReference type="InterPro" id="IPR036249">
    <property type="entry name" value="Thioredoxin-like_sf"/>
</dbReference>
<keyword evidence="1" id="KW-0812">Transmembrane</keyword>
<dbReference type="EMBL" id="VSZY01000002">
    <property type="protein sequence ID" value="MCU9968130.1"/>
    <property type="molecule type" value="Genomic_DNA"/>
</dbReference>